<dbReference type="OrthoDB" id="6157407at2759"/>
<organism evidence="13 14">
    <name type="scientific">Megalops atlanticus</name>
    <name type="common">Tarpon</name>
    <name type="synonym">Clupea gigantea</name>
    <dbReference type="NCBI Taxonomy" id="7932"/>
    <lineage>
        <taxon>Eukaryota</taxon>
        <taxon>Metazoa</taxon>
        <taxon>Chordata</taxon>
        <taxon>Craniata</taxon>
        <taxon>Vertebrata</taxon>
        <taxon>Euteleostomi</taxon>
        <taxon>Actinopterygii</taxon>
        <taxon>Neopterygii</taxon>
        <taxon>Teleostei</taxon>
        <taxon>Elopiformes</taxon>
        <taxon>Megalopidae</taxon>
        <taxon>Megalops</taxon>
    </lineage>
</organism>
<dbReference type="Pfam" id="PF08205">
    <property type="entry name" value="C2-set_2"/>
    <property type="match status" value="1"/>
</dbReference>
<evidence type="ECO:0000313" key="13">
    <source>
        <dbReference type="EMBL" id="KAG7463537.1"/>
    </source>
</evidence>
<keyword evidence="14" id="KW-1185">Reference proteome</keyword>
<dbReference type="PANTHER" id="PTHR25466:SF9">
    <property type="entry name" value="FIBRONECTIN TYPE-III DOMAIN-CONTAINING PROTEIN"/>
    <property type="match status" value="1"/>
</dbReference>
<evidence type="ECO:0000256" key="2">
    <source>
        <dbReference type="ARBA" id="ARBA00022475"/>
    </source>
</evidence>
<feature type="domain" description="Ig-like" evidence="12">
    <location>
        <begin position="150"/>
        <end position="217"/>
    </location>
</feature>
<protein>
    <recommendedName>
        <fullName evidence="12">Ig-like domain-containing protein</fullName>
    </recommendedName>
</protein>
<dbReference type="InterPro" id="IPR036179">
    <property type="entry name" value="Ig-like_dom_sf"/>
</dbReference>
<dbReference type="InterPro" id="IPR051713">
    <property type="entry name" value="T-cell_Activation_Regulation"/>
</dbReference>
<dbReference type="AlphaFoldDB" id="A0A9D3PLM6"/>
<evidence type="ECO:0000256" key="3">
    <source>
        <dbReference type="ARBA" id="ARBA00022692"/>
    </source>
</evidence>
<evidence type="ECO:0000259" key="12">
    <source>
        <dbReference type="PROSITE" id="PS50835"/>
    </source>
</evidence>
<dbReference type="EMBL" id="JAFDVH010000015">
    <property type="protein sequence ID" value="KAG7463537.1"/>
    <property type="molecule type" value="Genomic_DNA"/>
</dbReference>
<evidence type="ECO:0000256" key="1">
    <source>
        <dbReference type="ARBA" id="ARBA00004251"/>
    </source>
</evidence>
<keyword evidence="6 11" id="KW-0472">Membrane</keyword>
<keyword evidence="9" id="KW-0325">Glycoprotein</keyword>
<evidence type="ECO:0000256" key="8">
    <source>
        <dbReference type="ARBA" id="ARBA00023170"/>
    </source>
</evidence>
<keyword evidence="10" id="KW-0393">Immunoglobulin domain</keyword>
<dbReference type="PROSITE" id="PS51257">
    <property type="entry name" value="PROKAR_LIPOPROTEIN"/>
    <property type="match status" value="1"/>
</dbReference>
<comment type="subcellular location">
    <subcellularLocation>
        <location evidence="1">Cell membrane</location>
        <topology evidence="1">Single-pass type I membrane protein</topology>
    </subcellularLocation>
</comment>
<reference evidence="13" key="1">
    <citation type="submission" date="2021-01" db="EMBL/GenBank/DDBJ databases">
        <authorList>
            <person name="Zahm M."/>
            <person name="Roques C."/>
            <person name="Cabau C."/>
            <person name="Klopp C."/>
            <person name="Donnadieu C."/>
            <person name="Jouanno E."/>
            <person name="Lampietro C."/>
            <person name="Louis A."/>
            <person name="Herpin A."/>
            <person name="Echchiki A."/>
            <person name="Berthelot C."/>
            <person name="Parey E."/>
            <person name="Roest-Crollius H."/>
            <person name="Braasch I."/>
            <person name="Postlethwait J."/>
            <person name="Bobe J."/>
            <person name="Montfort J."/>
            <person name="Bouchez O."/>
            <person name="Begum T."/>
            <person name="Mejri S."/>
            <person name="Adams A."/>
            <person name="Chen W.-J."/>
            <person name="Guiguen Y."/>
        </authorList>
    </citation>
    <scope>NUCLEOTIDE SEQUENCE</scope>
    <source>
        <strain evidence="13">YG-15Mar2019-1</strain>
        <tissue evidence="13">Brain</tissue>
    </source>
</reference>
<keyword evidence="3 11" id="KW-0812">Transmembrane</keyword>
<keyword evidence="2" id="KW-1003">Cell membrane</keyword>
<keyword evidence="7" id="KW-1015">Disulfide bond</keyword>
<dbReference type="SMART" id="SM00409">
    <property type="entry name" value="IG"/>
    <property type="match status" value="1"/>
</dbReference>
<evidence type="ECO:0000256" key="6">
    <source>
        <dbReference type="ARBA" id="ARBA00023136"/>
    </source>
</evidence>
<dbReference type="InterPro" id="IPR013783">
    <property type="entry name" value="Ig-like_fold"/>
</dbReference>
<feature type="transmembrane region" description="Helical" evidence="11">
    <location>
        <begin position="242"/>
        <end position="262"/>
    </location>
</feature>
<dbReference type="SUPFAM" id="SSF48726">
    <property type="entry name" value="Immunoglobulin"/>
    <property type="match status" value="2"/>
</dbReference>
<dbReference type="GO" id="GO:0009897">
    <property type="term" value="C:external side of plasma membrane"/>
    <property type="evidence" value="ECO:0007669"/>
    <property type="project" value="TreeGrafter"/>
</dbReference>
<keyword evidence="4" id="KW-0732">Signal</keyword>
<dbReference type="GO" id="GO:0007166">
    <property type="term" value="P:cell surface receptor signaling pathway"/>
    <property type="evidence" value="ECO:0007669"/>
    <property type="project" value="TreeGrafter"/>
</dbReference>
<dbReference type="GO" id="GO:0006955">
    <property type="term" value="P:immune response"/>
    <property type="evidence" value="ECO:0007669"/>
    <property type="project" value="TreeGrafter"/>
</dbReference>
<sequence>METYWMRMSIGAGWIVIASSLIAACTQISRHAMVGEDVLLPCSCPSNKNYVVWQIGEHTIVDHYIEDKKSDSKSHAAAQFQGRTRLLFPENPGNCSLLLFRVSVADENIYSCFHNSEGLAKSEVSLSVTANYSPAVQCSALGPGLGGYHCAAAGGYPEGRIHWQLDGQPAPEDLQRKKASQDRVTGLYNLSSTLNLSVSVGSLLCVVENPALQINITQTCPHADASPSNPINETRVGTDLRASVAVSSVLLVLAVIFALVLIKFWRPCPSSKVPVPRDNEQTAWLQA</sequence>
<dbReference type="PANTHER" id="PTHR25466">
    <property type="entry name" value="T-LYMPHOCYTE ACTIVATION ANTIGEN"/>
    <property type="match status" value="1"/>
</dbReference>
<keyword evidence="5 11" id="KW-1133">Transmembrane helix</keyword>
<dbReference type="Pfam" id="PF07686">
    <property type="entry name" value="V-set"/>
    <property type="match status" value="1"/>
</dbReference>
<dbReference type="PROSITE" id="PS50835">
    <property type="entry name" value="IG_LIKE"/>
    <property type="match status" value="1"/>
</dbReference>
<dbReference type="Proteomes" id="UP001046870">
    <property type="component" value="Chromosome 15"/>
</dbReference>
<evidence type="ECO:0000256" key="5">
    <source>
        <dbReference type="ARBA" id="ARBA00022989"/>
    </source>
</evidence>
<dbReference type="InterPro" id="IPR003599">
    <property type="entry name" value="Ig_sub"/>
</dbReference>
<dbReference type="GO" id="GO:0071222">
    <property type="term" value="P:cellular response to lipopolysaccharide"/>
    <property type="evidence" value="ECO:0007669"/>
    <property type="project" value="TreeGrafter"/>
</dbReference>
<comment type="caution">
    <text evidence="13">The sequence shown here is derived from an EMBL/GenBank/DDBJ whole genome shotgun (WGS) entry which is preliminary data.</text>
</comment>
<evidence type="ECO:0000256" key="11">
    <source>
        <dbReference type="SAM" id="Phobius"/>
    </source>
</evidence>
<evidence type="ECO:0000256" key="4">
    <source>
        <dbReference type="ARBA" id="ARBA00022729"/>
    </source>
</evidence>
<dbReference type="InterPro" id="IPR007110">
    <property type="entry name" value="Ig-like_dom"/>
</dbReference>
<evidence type="ECO:0000313" key="14">
    <source>
        <dbReference type="Proteomes" id="UP001046870"/>
    </source>
</evidence>
<dbReference type="GO" id="GO:0042102">
    <property type="term" value="P:positive regulation of T cell proliferation"/>
    <property type="evidence" value="ECO:0007669"/>
    <property type="project" value="TreeGrafter"/>
</dbReference>
<dbReference type="InterPro" id="IPR013106">
    <property type="entry name" value="Ig_V-set"/>
</dbReference>
<proteinExistence type="predicted"/>
<evidence type="ECO:0000256" key="10">
    <source>
        <dbReference type="ARBA" id="ARBA00023319"/>
    </source>
</evidence>
<keyword evidence="8" id="KW-0675">Receptor</keyword>
<dbReference type="GO" id="GO:0031295">
    <property type="term" value="P:T cell costimulation"/>
    <property type="evidence" value="ECO:0007669"/>
    <property type="project" value="TreeGrafter"/>
</dbReference>
<dbReference type="GO" id="GO:0042130">
    <property type="term" value="P:negative regulation of T cell proliferation"/>
    <property type="evidence" value="ECO:0007669"/>
    <property type="project" value="TreeGrafter"/>
</dbReference>
<evidence type="ECO:0000256" key="9">
    <source>
        <dbReference type="ARBA" id="ARBA00023180"/>
    </source>
</evidence>
<dbReference type="Gene3D" id="2.60.40.10">
    <property type="entry name" value="Immunoglobulins"/>
    <property type="match status" value="2"/>
</dbReference>
<evidence type="ECO:0000256" key="7">
    <source>
        <dbReference type="ARBA" id="ARBA00023157"/>
    </source>
</evidence>
<name>A0A9D3PLM6_MEGAT</name>
<accession>A0A9D3PLM6</accession>
<gene>
    <name evidence="13" type="ORF">MATL_G00177610</name>
</gene>
<dbReference type="InterPro" id="IPR013162">
    <property type="entry name" value="CD80_C2-set"/>
</dbReference>